<dbReference type="GeneID" id="108670161"/>
<organism evidence="14 15">
    <name type="scientific">Hyalella azteca</name>
    <name type="common">Amphipod</name>
    <dbReference type="NCBI Taxonomy" id="294128"/>
    <lineage>
        <taxon>Eukaryota</taxon>
        <taxon>Metazoa</taxon>
        <taxon>Ecdysozoa</taxon>
        <taxon>Arthropoda</taxon>
        <taxon>Crustacea</taxon>
        <taxon>Multicrustacea</taxon>
        <taxon>Malacostraca</taxon>
        <taxon>Eumalacostraca</taxon>
        <taxon>Peracarida</taxon>
        <taxon>Amphipoda</taxon>
        <taxon>Senticaudata</taxon>
        <taxon>Talitrida</taxon>
        <taxon>Talitroidea</taxon>
        <taxon>Hyalellidae</taxon>
        <taxon>Hyalella</taxon>
    </lineage>
</organism>
<dbReference type="RefSeq" id="XP_018013105.1">
    <property type="nucleotide sequence ID" value="XM_018157616.2"/>
</dbReference>
<dbReference type="GO" id="GO:0004518">
    <property type="term" value="F:nuclease activity"/>
    <property type="evidence" value="ECO:0007669"/>
    <property type="project" value="UniProtKB-KW"/>
</dbReference>
<dbReference type="Pfam" id="PF13359">
    <property type="entry name" value="DDE_Tnp_4"/>
    <property type="match status" value="1"/>
</dbReference>
<dbReference type="AlphaFoldDB" id="A0A8B7NHJ4"/>
<dbReference type="GO" id="GO:0046872">
    <property type="term" value="F:metal ion binding"/>
    <property type="evidence" value="ECO:0007669"/>
    <property type="project" value="UniProtKB-KW"/>
</dbReference>
<keyword evidence="6" id="KW-0963">Cytoplasm</keyword>
<evidence type="ECO:0000256" key="1">
    <source>
        <dbReference type="ARBA" id="ARBA00001968"/>
    </source>
</evidence>
<dbReference type="GO" id="GO:0016787">
    <property type="term" value="F:hydrolase activity"/>
    <property type="evidence" value="ECO:0007669"/>
    <property type="project" value="UniProtKB-KW"/>
</dbReference>
<dbReference type="GO" id="GO:0005737">
    <property type="term" value="C:cytoplasm"/>
    <property type="evidence" value="ECO:0007669"/>
    <property type="project" value="UniProtKB-SubCell"/>
</dbReference>
<dbReference type="InterPro" id="IPR027806">
    <property type="entry name" value="HARBI1_dom"/>
</dbReference>
<evidence type="ECO:0000256" key="6">
    <source>
        <dbReference type="ARBA" id="ARBA00022490"/>
    </source>
</evidence>
<protein>
    <recommendedName>
        <fullName evidence="5">Putative nuclease HARBI1</fullName>
    </recommendedName>
    <alternativeName>
        <fullName evidence="11">Harbinger transposase-derived nuclease</fullName>
    </alternativeName>
</protein>
<evidence type="ECO:0000256" key="10">
    <source>
        <dbReference type="ARBA" id="ARBA00023242"/>
    </source>
</evidence>
<evidence type="ECO:0000313" key="14">
    <source>
        <dbReference type="Proteomes" id="UP000694843"/>
    </source>
</evidence>
<dbReference type="InterPro" id="IPR026103">
    <property type="entry name" value="HARBI1_animal"/>
</dbReference>
<dbReference type="PANTHER" id="PTHR22930">
    <property type="match status" value="1"/>
</dbReference>
<dbReference type="OMA" id="GMHHLKW"/>
<comment type="function">
    <text evidence="12">Transposase-derived protein that may have nuclease activity. Does not have transposase activity.</text>
</comment>
<evidence type="ECO:0000256" key="3">
    <source>
        <dbReference type="ARBA" id="ARBA00004496"/>
    </source>
</evidence>
<evidence type="ECO:0000256" key="4">
    <source>
        <dbReference type="ARBA" id="ARBA00006958"/>
    </source>
</evidence>
<keyword evidence="14" id="KW-1185">Reference proteome</keyword>
<keyword evidence="8" id="KW-0479">Metal-binding</keyword>
<evidence type="ECO:0000256" key="5">
    <source>
        <dbReference type="ARBA" id="ARBA00015519"/>
    </source>
</evidence>
<dbReference type="KEGG" id="hazt:108670161"/>
<evidence type="ECO:0000256" key="12">
    <source>
        <dbReference type="ARBA" id="ARBA00045850"/>
    </source>
</evidence>
<evidence type="ECO:0000313" key="15">
    <source>
        <dbReference type="RefSeq" id="XP_018013105.1"/>
    </source>
</evidence>
<feature type="domain" description="DDE Tnp4" evidence="13">
    <location>
        <begin position="146"/>
        <end position="298"/>
    </location>
</feature>
<dbReference type="OrthoDB" id="6366846at2759"/>
<dbReference type="Proteomes" id="UP000694843">
    <property type="component" value="Unplaced"/>
</dbReference>
<comment type="subcellular location">
    <subcellularLocation>
        <location evidence="3">Cytoplasm</location>
    </subcellularLocation>
    <subcellularLocation>
        <location evidence="2">Nucleus</location>
    </subcellularLocation>
</comment>
<accession>A0A8B7NHJ4</accession>
<dbReference type="PANTHER" id="PTHR22930:SF267">
    <property type="entry name" value="NUCLEASE HARBI1-RELATED"/>
    <property type="match status" value="1"/>
</dbReference>
<sequence>MELLFAYEYQRALRRERVYKDPQDFLHIADEELIRNYRFPRNEIINFILEFEPQLKRNTLRSHAIPVSTQILVALRFYASGSFQNVVANSSGLSQQSVSKIITSVSNILAEKARNEIKMPAGILQLQQTMRDFYTVAGFPRVIGVIDASHIPIKAPSEDELVFVNRKKYHSLNIQVVCDAKRVIINYVVNYPGSTRDAFIWNNSTLRTRFQHGEFRDGILLGDGGYPLEPFLMTPIANPGLPAEEEFNRCHTRTRAIIGQTLGVLKSRFRCLHKSGGNLQYEPLKCAKIIAACLLLHNQCIKKNIPNPADEQAEDHVELEDQDHDEMHQTQYQSEAARGLGGQVRRALVENFF</sequence>
<dbReference type="GO" id="GO:0005634">
    <property type="term" value="C:nucleus"/>
    <property type="evidence" value="ECO:0007669"/>
    <property type="project" value="UniProtKB-SubCell"/>
</dbReference>
<evidence type="ECO:0000256" key="9">
    <source>
        <dbReference type="ARBA" id="ARBA00022801"/>
    </source>
</evidence>
<evidence type="ECO:0000256" key="8">
    <source>
        <dbReference type="ARBA" id="ARBA00022723"/>
    </source>
</evidence>
<evidence type="ECO:0000256" key="7">
    <source>
        <dbReference type="ARBA" id="ARBA00022722"/>
    </source>
</evidence>
<comment type="cofactor">
    <cofactor evidence="1">
        <name>a divalent metal cation</name>
        <dbReference type="ChEBI" id="CHEBI:60240"/>
    </cofactor>
</comment>
<gene>
    <name evidence="15" type="primary">LOC108670161</name>
</gene>
<reference evidence="15" key="1">
    <citation type="submission" date="2025-08" db="UniProtKB">
        <authorList>
            <consortium name="RefSeq"/>
        </authorList>
    </citation>
    <scope>IDENTIFICATION</scope>
    <source>
        <tissue evidence="15">Whole organism</tissue>
    </source>
</reference>
<evidence type="ECO:0000256" key="11">
    <source>
        <dbReference type="ARBA" id="ARBA00030126"/>
    </source>
</evidence>
<proteinExistence type="inferred from homology"/>
<comment type="similarity">
    <text evidence="4">Belongs to the HARBI1 family.</text>
</comment>
<name>A0A8B7NHJ4_HYAAZ</name>
<dbReference type="InterPro" id="IPR045249">
    <property type="entry name" value="HARBI1-like"/>
</dbReference>
<keyword evidence="7" id="KW-0540">Nuclease</keyword>
<keyword evidence="10" id="KW-0539">Nucleus</keyword>
<keyword evidence="9" id="KW-0378">Hydrolase</keyword>
<evidence type="ECO:0000259" key="13">
    <source>
        <dbReference type="Pfam" id="PF13359"/>
    </source>
</evidence>
<evidence type="ECO:0000256" key="2">
    <source>
        <dbReference type="ARBA" id="ARBA00004123"/>
    </source>
</evidence>
<dbReference type="PRINTS" id="PR02086">
    <property type="entry name" value="PUTNUCHARBI1"/>
</dbReference>